<dbReference type="OrthoDB" id="4927615at2759"/>
<dbReference type="AlphaFoldDB" id="A0A2A9P4K6"/>
<sequence>MFNLQAISTLLLATFLIGNASPLTTTTIGRRDDPIEEYKAHIGDVDKHNSASIKCYNDYVAKVKEKSPPNAAVVAGMSLCDEDYDLSALALHKARRLAFAPNFPTDKLFENKLPDVTDGRKNWEGDYTRKLAESIDEAEEASTKAFEAYQTGMADLSKVTEAIKKKATKEFDVSNATIKYSKNSGGMSTAVAVGVIIAGVPIVGGVVTFQPFVTAAGGLGSAIEAVDTALTTAGDSIAAIEGPETQSLTVQQIAKARNAIAEADRAVGATFTALEDTNNQLVMVPGEEAVEAEAIVQTHIQQMDEVVAQIGNLRTRYINVRNQVISLIS</sequence>
<protein>
    <submittedName>
        <fullName evidence="2">Uncharacterized protein</fullName>
    </submittedName>
</protein>
<evidence type="ECO:0000256" key="1">
    <source>
        <dbReference type="SAM" id="SignalP"/>
    </source>
</evidence>
<feature type="chain" id="PRO_5013151608" evidence="1">
    <location>
        <begin position="21"/>
        <end position="329"/>
    </location>
</feature>
<keyword evidence="1" id="KW-0732">Signal</keyword>
<reference evidence="2 3" key="2">
    <citation type="journal article" date="2017" name="Sci. Rep.">
        <title>Ant-infecting Ophiocordyceps genomes reveal a high diversity of potential behavioral manipulation genes and a possible major role for enterotoxins.</title>
        <authorList>
            <person name="de Bekker C."/>
            <person name="Ohm R.A."/>
            <person name="Evans H.C."/>
            <person name="Brachmann A."/>
            <person name="Hughes D.P."/>
        </authorList>
    </citation>
    <scope>NUCLEOTIDE SEQUENCE [LARGE SCALE GENOMIC DNA]</scope>
    <source>
        <strain evidence="2 3">SC16a</strain>
    </source>
</reference>
<evidence type="ECO:0000313" key="2">
    <source>
        <dbReference type="EMBL" id="PFH55901.1"/>
    </source>
</evidence>
<reference evidence="2 3" key="1">
    <citation type="journal article" date="2015" name="BMC Genomics">
        <title>Gene expression during zombie ant biting behavior reflects the complexity underlying fungal parasitic behavioral manipulation.</title>
        <authorList>
            <person name="de Bekker C."/>
            <person name="Ohm R.A."/>
            <person name="Loreto R.G."/>
            <person name="Sebastian A."/>
            <person name="Albert I."/>
            <person name="Merrow M."/>
            <person name="Brachmann A."/>
            <person name="Hughes D.P."/>
        </authorList>
    </citation>
    <scope>NUCLEOTIDE SEQUENCE [LARGE SCALE GENOMIC DNA]</scope>
    <source>
        <strain evidence="2 3">SC16a</strain>
    </source>
</reference>
<dbReference type="Proteomes" id="UP000037136">
    <property type="component" value="Unassembled WGS sequence"/>
</dbReference>
<evidence type="ECO:0000313" key="3">
    <source>
        <dbReference type="Proteomes" id="UP000037136"/>
    </source>
</evidence>
<keyword evidence="3" id="KW-1185">Reference proteome</keyword>
<proteinExistence type="predicted"/>
<gene>
    <name evidence="2" type="ORF">XA68_17433</name>
</gene>
<feature type="signal peptide" evidence="1">
    <location>
        <begin position="1"/>
        <end position="20"/>
    </location>
</feature>
<organism evidence="2 3">
    <name type="scientific">Ophiocordyceps unilateralis</name>
    <name type="common">Zombie-ant fungus</name>
    <name type="synonym">Torrubia unilateralis</name>
    <dbReference type="NCBI Taxonomy" id="268505"/>
    <lineage>
        <taxon>Eukaryota</taxon>
        <taxon>Fungi</taxon>
        <taxon>Dikarya</taxon>
        <taxon>Ascomycota</taxon>
        <taxon>Pezizomycotina</taxon>
        <taxon>Sordariomycetes</taxon>
        <taxon>Hypocreomycetidae</taxon>
        <taxon>Hypocreales</taxon>
        <taxon>Ophiocordycipitaceae</taxon>
        <taxon>Ophiocordyceps</taxon>
    </lineage>
</organism>
<accession>A0A2A9P4K6</accession>
<comment type="caution">
    <text evidence="2">The sequence shown here is derived from an EMBL/GenBank/DDBJ whole genome shotgun (WGS) entry which is preliminary data.</text>
</comment>
<dbReference type="EMBL" id="LAZP02000723">
    <property type="protein sequence ID" value="PFH55901.1"/>
    <property type="molecule type" value="Genomic_DNA"/>
</dbReference>
<name>A0A2A9P4K6_OPHUN</name>